<evidence type="ECO:0000256" key="3">
    <source>
        <dbReference type="ARBA" id="ARBA00022475"/>
    </source>
</evidence>
<keyword evidence="7" id="KW-0813">Transport</keyword>
<dbReference type="SUPFAM" id="SSF50182">
    <property type="entry name" value="Sm-like ribonucleoproteins"/>
    <property type="match status" value="1"/>
</dbReference>
<evidence type="ECO:0000256" key="7">
    <source>
        <dbReference type="RuleBase" id="RU369025"/>
    </source>
</evidence>
<dbReference type="InterPro" id="IPR010920">
    <property type="entry name" value="LSM_dom_sf"/>
</dbReference>
<evidence type="ECO:0000256" key="5">
    <source>
        <dbReference type="ARBA" id="ARBA00022989"/>
    </source>
</evidence>
<feature type="transmembrane region" description="Helical" evidence="7">
    <location>
        <begin position="95"/>
        <end position="125"/>
    </location>
</feature>
<dbReference type="EMBL" id="CP125967">
    <property type="protein sequence ID" value="WWO39349.1"/>
    <property type="molecule type" value="Genomic_DNA"/>
</dbReference>
<evidence type="ECO:0000259" key="10">
    <source>
        <dbReference type="Pfam" id="PF21088"/>
    </source>
</evidence>
<dbReference type="InterPro" id="IPR008910">
    <property type="entry name" value="MSC_TM_helix"/>
</dbReference>
<feature type="transmembrane region" description="Helical" evidence="7">
    <location>
        <begin position="66"/>
        <end position="89"/>
    </location>
</feature>
<accession>A0ABZ2GEG4</accession>
<keyword evidence="7" id="KW-0407">Ion channel</keyword>
<dbReference type="InterPro" id="IPR011066">
    <property type="entry name" value="MscS_channel_C_sf"/>
</dbReference>
<evidence type="ECO:0000313" key="11">
    <source>
        <dbReference type="EMBL" id="WWO39349.1"/>
    </source>
</evidence>
<name>A0ABZ2GEG4_9GAMM</name>
<dbReference type="InterPro" id="IPR045275">
    <property type="entry name" value="MscS_archaea/bacteria_type"/>
</dbReference>
<dbReference type="InterPro" id="IPR011014">
    <property type="entry name" value="MscS_channel_TM-2"/>
</dbReference>
<feature type="domain" description="Mechanosensitive ion channel MscS C-terminal" evidence="9">
    <location>
        <begin position="185"/>
        <end position="266"/>
    </location>
</feature>
<dbReference type="Gene3D" id="3.30.70.100">
    <property type="match status" value="1"/>
</dbReference>
<dbReference type="InterPro" id="IPR049142">
    <property type="entry name" value="MS_channel_1st"/>
</dbReference>
<evidence type="ECO:0000313" key="12">
    <source>
        <dbReference type="Proteomes" id="UP001379444"/>
    </source>
</evidence>
<keyword evidence="12" id="KW-1185">Reference proteome</keyword>
<dbReference type="RefSeq" id="WP_264496662.1">
    <property type="nucleotide sequence ID" value="NZ_CP109947.1"/>
</dbReference>
<dbReference type="InterPro" id="IPR023408">
    <property type="entry name" value="MscS_beta-dom_sf"/>
</dbReference>
<evidence type="ECO:0000256" key="6">
    <source>
        <dbReference type="ARBA" id="ARBA00023136"/>
    </source>
</evidence>
<sequence length="286" mass="30797">MEELNTGLDQAGNWLVAHQNLFLQYAVNIVAAVVILIVGLVIARIVSSTLNKLMISRAIDSTVADFLSALVRYGIIAFTLIAVLSRIGVQTASVIAVLGAAGLAVGLALQGSLANFAAGVLLVIFRPFRTGEWVDLGGVSGSVTQVQIFSTTLRTADGKIIVVPNGKIIAGNIINSSREPDRRTEIIVGVAYDADIDVVKKLLGDIVAADARILHDKGVTIRLNEMAASSLNFVVWVWTTNGNAQAVYWDLLENFKRVLDEHRIGIPYPQMDVHLHNVQPVAKQPE</sequence>
<dbReference type="Pfam" id="PF21088">
    <property type="entry name" value="MS_channel_1st"/>
    <property type="match status" value="1"/>
</dbReference>
<feature type="transmembrane region" description="Helical" evidence="7">
    <location>
        <begin position="22"/>
        <end position="46"/>
    </location>
</feature>
<dbReference type="PANTHER" id="PTHR30221">
    <property type="entry name" value="SMALL-CONDUCTANCE MECHANOSENSITIVE CHANNEL"/>
    <property type="match status" value="1"/>
</dbReference>
<dbReference type="NCBIfam" id="NF007662">
    <property type="entry name" value="PRK10334.1"/>
    <property type="match status" value="1"/>
</dbReference>
<keyword evidence="6 7" id="KW-0472">Membrane</keyword>
<dbReference type="Pfam" id="PF05552">
    <property type="entry name" value="MS_channel_1st_1"/>
    <property type="match status" value="1"/>
</dbReference>
<protein>
    <recommendedName>
        <fullName evidence="7">Small-conductance mechanosensitive channel</fullName>
    </recommendedName>
</protein>
<dbReference type="InterPro" id="IPR006685">
    <property type="entry name" value="MscS_channel_2nd"/>
</dbReference>
<dbReference type="PANTHER" id="PTHR30221:SF1">
    <property type="entry name" value="SMALL-CONDUCTANCE MECHANOSENSITIVE CHANNEL"/>
    <property type="match status" value="1"/>
</dbReference>
<organism evidence="11 12">
    <name type="scientific">Pectobacterium cacticida</name>
    <dbReference type="NCBI Taxonomy" id="69221"/>
    <lineage>
        <taxon>Bacteria</taxon>
        <taxon>Pseudomonadati</taxon>
        <taxon>Pseudomonadota</taxon>
        <taxon>Gammaproteobacteria</taxon>
        <taxon>Enterobacterales</taxon>
        <taxon>Pectobacteriaceae</taxon>
        <taxon>Pectobacterium</taxon>
    </lineage>
</organism>
<keyword evidence="4 7" id="KW-0812">Transmembrane</keyword>
<evidence type="ECO:0000256" key="4">
    <source>
        <dbReference type="ARBA" id="ARBA00022692"/>
    </source>
</evidence>
<dbReference type="SUPFAM" id="SSF82689">
    <property type="entry name" value="Mechanosensitive channel protein MscS (YggB), C-terminal domain"/>
    <property type="match status" value="1"/>
</dbReference>
<dbReference type="Gene3D" id="2.30.30.60">
    <property type="match status" value="1"/>
</dbReference>
<evidence type="ECO:0000259" key="8">
    <source>
        <dbReference type="Pfam" id="PF00924"/>
    </source>
</evidence>
<keyword evidence="7" id="KW-0406">Ion transport</keyword>
<dbReference type="SUPFAM" id="SSF82861">
    <property type="entry name" value="Mechanosensitive channel protein MscS (YggB), transmembrane region"/>
    <property type="match status" value="1"/>
</dbReference>
<feature type="domain" description="Mechanosensitive ion channel transmembrane helices 2/3" evidence="10">
    <location>
        <begin position="70"/>
        <end position="110"/>
    </location>
</feature>
<comment type="caution">
    <text evidence="7">Lacks conserved residue(s) required for the propagation of feature annotation.</text>
</comment>
<keyword evidence="5 7" id="KW-1133">Transmembrane helix</keyword>
<comment type="subunit">
    <text evidence="7">Homoheptamer.</text>
</comment>
<gene>
    <name evidence="11" type="primary">mscS</name>
    <name evidence="11" type="ORF">QNA12_04900</name>
</gene>
<dbReference type="InterPro" id="IPR049278">
    <property type="entry name" value="MS_channel_C"/>
</dbReference>
<evidence type="ECO:0000256" key="2">
    <source>
        <dbReference type="ARBA" id="ARBA00008017"/>
    </source>
</evidence>
<comment type="subcellular location">
    <subcellularLocation>
        <location evidence="7">Cell inner membrane</location>
        <topology evidence="7">Multi-pass membrane protein</topology>
    </subcellularLocation>
    <subcellularLocation>
        <location evidence="1">Cell membrane</location>
        <topology evidence="1">Multi-pass membrane protein</topology>
    </subcellularLocation>
</comment>
<dbReference type="Pfam" id="PF21082">
    <property type="entry name" value="MS_channel_3rd"/>
    <property type="match status" value="1"/>
</dbReference>
<dbReference type="PROSITE" id="PS01246">
    <property type="entry name" value="UPF0003"/>
    <property type="match status" value="1"/>
</dbReference>
<reference evidence="11 12" key="1">
    <citation type="journal article" date="2024" name="Front. Plant Sci.">
        <title>Comprehensive phenomic and genomic studies of the species, Pectobacterium cacticida and proposal for reclassification as Alcorniella cacticida comb. nov.</title>
        <authorList>
            <person name="Jonca J."/>
            <person name="Pirhonen M."/>
            <person name="Waleron M.M."/>
            <person name="Gawor J."/>
            <person name="Mrozik A."/>
            <person name="Smoktunowicz M."/>
            <person name="Waleron K."/>
            <person name="Waleron M."/>
        </authorList>
    </citation>
    <scope>NUCLEOTIDE SEQUENCE [LARGE SCALE GENOMIC DNA]</scope>
    <source>
        <strain evidence="11 12">DPMP6</strain>
    </source>
</reference>
<evidence type="ECO:0000256" key="1">
    <source>
        <dbReference type="ARBA" id="ARBA00004651"/>
    </source>
</evidence>
<comment type="function">
    <text evidence="7">Mechanosensitive channel that participates in the regulation of osmotic pressure changes within the cell, opening in response to stretch forces in the membrane lipid bilayer, without the need for other proteins. Contributes to normal resistance to hypoosmotic shock. Forms an ion channel of 1.0 nanosiemens conductance with a slight preference for anions.</text>
</comment>
<feature type="domain" description="Mechanosensitive ion channel MscS" evidence="8">
    <location>
        <begin position="112"/>
        <end position="178"/>
    </location>
</feature>
<dbReference type="Pfam" id="PF00924">
    <property type="entry name" value="MS_channel_2nd"/>
    <property type="match status" value="1"/>
</dbReference>
<dbReference type="InterPro" id="IPR006686">
    <property type="entry name" value="MscS_channel_CS"/>
</dbReference>
<keyword evidence="3" id="KW-1003">Cell membrane</keyword>
<comment type="similarity">
    <text evidence="2 7">Belongs to the MscS (TC 1.A.23) family.</text>
</comment>
<evidence type="ECO:0000259" key="9">
    <source>
        <dbReference type="Pfam" id="PF21082"/>
    </source>
</evidence>
<dbReference type="Gene3D" id="1.10.287.1260">
    <property type="match status" value="1"/>
</dbReference>
<keyword evidence="7" id="KW-0997">Cell inner membrane</keyword>
<proteinExistence type="inferred from homology"/>
<dbReference type="Proteomes" id="UP001379444">
    <property type="component" value="Chromosome"/>
</dbReference>